<dbReference type="OrthoDB" id="1121013at2"/>
<name>A0A434AWG7_9BACT</name>
<gene>
    <name evidence="2" type="ORF">DLK05_06940</name>
</gene>
<protein>
    <submittedName>
        <fullName evidence="2">Uncharacterized protein</fullName>
    </submittedName>
</protein>
<comment type="caution">
    <text evidence="2">The sequence shown here is derived from an EMBL/GenBank/DDBJ whole genome shotgun (WGS) entry which is preliminary data.</text>
</comment>
<keyword evidence="1" id="KW-0812">Transmembrane</keyword>
<keyword evidence="1" id="KW-1133">Transmembrane helix</keyword>
<proteinExistence type="predicted"/>
<feature type="transmembrane region" description="Helical" evidence="1">
    <location>
        <begin position="61"/>
        <end position="80"/>
    </location>
</feature>
<evidence type="ECO:0000256" key="1">
    <source>
        <dbReference type="SAM" id="Phobius"/>
    </source>
</evidence>
<feature type="transmembrane region" description="Helical" evidence="1">
    <location>
        <begin position="29"/>
        <end position="49"/>
    </location>
</feature>
<keyword evidence="3" id="KW-1185">Reference proteome</keyword>
<sequence length="109" mass="12395">MKRILLALYTLATILIIVGALFILQGDSYGSALLIGGLVLNIFYRLLTFDFPQLKVFKVKSIFKLASIFLMMVACILFFTNSDQKFNLLIVSILSDTFLNFKEISFKKK</sequence>
<reference evidence="2 3" key="1">
    <citation type="submission" date="2018-11" db="EMBL/GenBank/DDBJ databases">
        <title>Parancylomarina longa gen. nov., sp. nov., isolated from sediments of southern Okinawa.</title>
        <authorList>
            <person name="Fu T."/>
        </authorList>
    </citation>
    <scope>NUCLEOTIDE SEQUENCE [LARGE SCALE GENOMIC DNA]</scope>
    <source>
        <strain evidence="2 3">T3-2 S1-C</strain>
    </source>
</reference>
<dbReference type="RefSeq" id="WP_127343262.1">
    <property type="nucleotide sequence ID" value="NZ_RJJX01000006.1"/>
</dbReference>
<dbReference type="EMBL" id="RJJX01000006">
    <property type="protein sequence ID" value="RUT78861.1"/>
    <property type="molecule type" value="Genomic_DNA"/>
</dbReference>
<dbReference type="AlphaFoldDB" id="A0A434AWG7"/>
<dbReference type="Proteomes" id="UP000282985">
    <property type="component" value="Unassembled WGS sequence"/>
</dbReference>
<evidence type="ECO:0000313" key="2">
    <source>
        <dbReference type="EMBL" id="RUT78861.1"/>
    </source>
</evidence>
<organism evidence="2 3">
    <name type="scientific">Ancylomarina longa</name>
    <dbReference type="NCBI Taxonomy" id="2487017"/>
    <lineage>
        <taxon>Bacteria</taxon>
        <taxon>Pseudomonadati</taxon>
        <taxon>Bacteroidota</taxon>
        <taxon>Bacteroidia</taxon>
        <taxon>Marinilabiliales</taxon>
        <taxon>Marinifilaceae</taxon>
        <taxon>Ancylomarina</taxon>
    </lineage>
</organism>
<keyword evidence="1" id="KW-0472">Membrane</keyword>
<accession>A0A434AWG7</accession>
<evidence type="ECO:0000313" key="3">
    <source>
        <dbReference type="Proteomes" id="UP000282985"/>
    </source>
</evidence>